<organism evidence="2 3">
    <name type="scientific">Altericroceibacterium spongiae</name>
    <dbReference type="NCBI Taxonomy" id="2320269"/>
    <lineage>
        <taxon>Bacteria</taxon>
        <taxon>Pseudomonadati</taxon>
        <taxon>Pseudomonadota</taxon>
        <taxon>Alphaproteobacteria</taxon>
        <taxon>Sphingomonadales</taxon>
        <taxon>Erythrobacteraceae</taxon>
        <taxon>Altericroceibacterium</taxon>
    </lineage>
</organism>
<dbReference type="Gene3D" id="2.60.120.10">
    <property type="entry name" value="Jelly Rolls"/>
    <property type="match status" value="1"/>
</dbReference>
<dbReference type="EMBL" id="RAPF01000011">
    <property type="protein sequence ID" value="RKF18186.1"/>
    <property type="molecule type" value="Genomic_DNA"/>
</dbReference>
<dbReference type="OrthoDB" id="9798288at2"/>
<dbReference type="InterPro" id="IPR039935">
    <property type="entry name" value="YML079W-like"/>
</dbReference>
<evidence type="ECO:0000313" key="3">
    <source>
        <dbReference type="Proteomes" id="UP000284395"/>
    </source>
</evidence>
<reference evidence="2 3" key="1">
    <citation type="submission" date="2018-09" db="EMBL/GenBank/DDBJ databases">
        <title>Altererythrobacter spongiae sp. nov., isolated from a marine sponge.</title>
        <authorList>
            <person name="Zhuang L."/>
            <person name="Luo L."/>
        </authorList>
    </citation>
    <scope>NUCLEOTIDE SEQUENCE [LARGE SCALE GENOMIC DNA]</scope>
    <source>
        <strain evidence="2 3">HN-Y73</strain>
    </source>
</reference>
<dbReference type="InterPro" id="IPR011051">
    <property type="entry name" value="RmlC_Cupin_sf"/>
</dbReference>
<dbReference type="Pfam" id="PF06172">
    <property type="entry name" value="Cupin_5"/>
    <property type="match status" value="1"/>
</dbReference>
<comment type="caution">
    <text evidence="2">The sequence shown here is derived from an EMBL/GenBank/DDBJ whole genome shotgun (WGS) entry which is preliminary data.</text>
</comment>
<proteinExistence type="predicted"/>
<dbReference type="CDD" id="cd06121">
    <property type="entry name" value="cupin_YML079wp"/>
    <property type="match status" value="1"/>
</dbReference>
<keyword evidence="3" id="KW-1185">Reference proteome</keyword>
<sequence>MSDARDLIAKLNLAPHPEGGWYRETWRAAAPEGERAGATSIYFLLESDEISHWHKVDSTEIWLWHGGDPLLLSCAENDRAPVRDYRLGPNVLKGDLPQYVIPPFEWQAARPLPGSAGYVLVSCIVSPAFEFSGFTLAPQGWVPGHGPADPA</sequence>
<dbReference type="AlphaFoldDB" id="A0A420EBY4"/>
<evidence type="ECO:0000259" key="1">
    <source>
        <dbReference type="Pfam" id="PF06172"/>
    </source>
</evidence>
<evidence type="ECO:0000313" key="2">
    <source>
        <dbReference type="EMBL" id="RKF18186.1"/>
    </source>
</evidence>
<dbReference type="InterPro" id="IPR009327">
    <property type="entry name" value="Cupin_DUF985"/>
</dbReference>
<dbReference type="InterPro" id="IPR014710">
    <property type="entry name" value="RmlC-like_jellyroll"/>
</dbReference>
<accession>A0A420EBY4</accession>
<dbReference type="RefSeq" id="WP_120325777.1">
    <property type="nucleotide sequence ID" value="NZ_RAPF01000011.1"/>
</dbReference>
<dbReference type="Proteomes" id="UP000284395">
    <property type="component" value="Unassembled WGS sequence"/>
</dbReference>
<dbReference type="PANTHER" id="PTHR33387">
    <property type="entry name" value="RMLC-LIKE JELLY ROLL FOLD PROTEIN"/>
    <property type="match status" value="1"/>
</dbReference>
<dbReference type="SUPFAM" id="SSF51182">
    <property type="entry name" value="RmlC-like cupins"/>
    <property type="match status" value="1"/>
</dbReference>
<dbReference type="PANTHER" id="PTHR33387:SF3">
    <property type="entry name" value="DUF985 DOMAIN-CONTAINING PROTEIN"/>
    <property type="match status" value="1"/>
</dbReference>
<name>A0A420EBY4_9SPHN</name>
<feature type="domain" description="DUF985" evidence="1">
    <location>
        <begin position="6"/>
        <end position="137"/>
    </location>
</feature>
<gene>
    <name evidence="2" type="ORF">D6851_15320</name>
</gene>
<protein>
    <submittedName>
        <fullName evidence="2">Cupin domain-containing protein</fullName>
    </submittedName>
</protein>